<dbReference type="GO" id="GO:0003697">
    <property type="term" value="F:single-stranded DNA binding"/>
    <property type="evidence" value="ECO:0007669"/>
    <property type="project" value="InterPro"/>
</dbReference>
<evidence type="ECO:0000313" key="3">
    <source>
        <dbReference type="EMBL" id="VCT93313.1"/>
    </source>
</evidence>
<reference evidence="3" key="1">
    <citation type="submission" date="2018-10" db="EMBL/GenBank/DDBJ databases">
        <authorList>
            <person name="Singh K. P."/>
            <person name="Ramachandran G."/>
            <person name="Val-Calvo J."/>
            <person name="Meijer J.J. W."/>
            <person name="Miguel-Arribas A."/>
            <person name="Gago Cordoba C."/>
        </authorList>
    </citation>
    <scope>NUCLEOTIDE SEQUENCE</scope>
    <source>
        <strain evidence="3">1</strain>
        <plasmid evidence="3">p576</plasmid>
    </source>
</reference>
<dbReference type="PIRSF" id="PIRSF037112">
    <property type="entry name" value="Antirestriction_ArdC"/>
    <property type="match status" value="1"/>
</dbReference>
<sequence>MSKKIYAMITNQIIQKLEQGTIPWRNPFTNGFPVNWLTQKPYRGINLLLLDSGEYATYKQIQDAGGTVKKGEKGRFVVFWKMLEVIEEDQENQENKKKIPLLRYYKVFKVGEQTEGIKPKRRMKEESELNPIEQAEAIIKGYNNPPTVTHDSRRAYYRKKSDVVNVPPMKDFDNIHHYYSVFFHELIHSTGHKDRLNRPGIVNLETNGFGTESYSKEELIAELGAAMLCGLTEIENHTIDNNAAYIKSWLKALENDHTLIVQAAQHAQKAADYIQGKNF</sequence>
<keyword evidence="3" id="KW-0614">Plasmid</keyword>
<evidence type="ECO:0000259" key="1">
    <source>
        <dbReference type="Pfam" id="PF08401"/>
    </source>
</evidence>
<feature type="domain" description="Polyvalent protein metallopeptidase" evidence="2">
    <location>
        <begin position="134"/>
        <end position="266"/>
    </location>
</feature>
<name>A0A9Q9T4K9_BACPU</name>
<protein>
    <submittedName>
        <fullName evidence="3">ArdC-like antirestriction protein</fullName>
    </submittedName>
</protein>
<proteinExistence type="predicted"/>
<dbReference type="InterPro" id="IPR013610">
    <property type="entry name" value="ArdC_N"/>
</dbReference>
<organism evidence="3">
    <name type="scientific">Bacillus pumilus</name>
    <name type="common">Bacillus mesentericus</name>
    <dbReference type="NCBI Taxonomy" id="1408"/>
    <lineage>
        <taxon>Bacteria</taxon>
        <taxon>Bacillati</taxon>
        <taxon>Bacillota</taxon>
        <taxon>Bacilli</taxon>
        <taxon>Bacillales</taxon>
        <taxon>Bacillaceae</taxon>
        <taxon>Bacillus</taxon>
    </lineage>
</organism>
<dbReference type="InterPro" id="IPR017113">
    <property type="entry name" value="Antirestriction_ArdC"/>
</dbReference>
<dbReference type="Pfam" id="PF18818">
    <property type="entry name" value="MPTase-PolyVal"/>
    <property type="match status" value="1"/>
</dbReference>
<evidence type="ECO:0000259" key="2">
    <source>
        <dbReference type="Pfam" id="PF18818"/>
    </source>
</evidence>
<dbReference type="Pfam" id="PF08401">
    <property type="entry name" value="ArdcN"/>
    <property type="match status" value="1"/>
</dbReference>
<dbReference type="AlphaFoldDB" id="A0A9Q9T4K9"/>
<gene>
    <name evidence="3" type="primary">ardC576</name>
    <name evidence="3" type="ORF">SBRMV_028</name>
</gene>
<accession>A0A9Q9T4K9</accession>
<geneLocation type="plasmid" evidence="3">
    <name>p576</name>
</geneLocation>
<dbReference type="RefSeq" id="WP_122630941.1">
    <property type="nucleotide sequence ID" value="NZ_LR026976.1"/>
</dbReference>
<dbReference type="EMBL" id="LR026976">
    <property type="protein sequence ID" value="VCT93313.1"/>
    <property type="molecule type" value="Genomic_DNA"/>
</dbReference>
<feature type="domain" description="N-terminal" evidence="1">
    <location>
        <begin position="3"/>
        <end position="108"/>
    </location>
</feature>
<dbReference type="InterPro" id="IPR041459">
    <property type="entry name" value="MPTase-PolyVal"/>
</dbReference>